<protein>
    <submittedName>
        <fullName evidence="2">Collagen alpha-1(Xii) chain</fullName>
    </submittedName>
</protein>
<dbReference type="SMART" id="SM00327">
    <property type="entry name" value="VWA"/>
    <property type="match status" value="1"/>
</dbReference>
<dbReference type="Gene3D" id="3.40.50.410">
    <property type="entry name" value="von Willebrand factor, type A domain"/>
    <property type="match status" value="1"/>
</dbReference>
<reference evidence="2 3" key="1">
    <citation type="journal article" date="2021" name="Elife">
        <title>Chloroplast acquisition without the gene transfer in kleptoplastic sea slugs, Plakobranchus ocellatus.</title>
        <authorList>
            <person name="Maeda T."/>
            <person name="Takahashi S."/>
            <person name="Yoshida T."/>
            <person name="Shimamura S."/>
            <person name="Takaki Y."/>
            <person name="Nagai Y."/>
            <person name="Toyoda A."/>
            <person name="Suzuki Y."/>
            <person name="Arimoto A."/>
            <person name="Ishii H."/>
            <person name="Satoh N."/>
            <person name="Nishiyama T."/>
            <person name="Hasebe M."/>
            <person name="Maruyama T."/>
            <person name="Minagawa J."/>
            <person name="Obokata J."/>
            <person name="Shigenobu S."/>
        </authorList>
    </citation>
    <scope>NUCLEOTIDE SEQUENCE [LARGE SCALE GENOMIC DNA]</scope>
</reference>
<evidence type="ECO:0000313" key="2">
    <source>
        <dbReference type="EMBL" id="GFN78781.1"/>
    </source>
</evidence>
<organism evidence="2 3">
    <name type="scientific">Plakobranchus ocellatus</name>
    <dbReference type="NCBI Taxonomy" id="259542"/>
    <lineage>
        <taxon>Eukaryota</taxon>
        <taxon>Metazoa</taxon>
        <taxon>Spiralia</taxon>
        <taxon>Lophotrochozoa</taxon>
        <taxon>Mollusca</taxon>
        <taxon>Gastropoda</taxon>
        <taxon>Heterobranchia</taxon>
        <taxon>Euthyneura</taxon>
        <taxon>Panpulmonata</taxon>
        <taxon>Sacoglossa</taxon>
        <taxon>Placobranchoidea</taxon>
        <taxon>Plakobranchidae</taxon>
        <taxon>Plakobranchus</taxon>
    </lineage>
</organism>
<dbReference type="Proteomes" id="UP000735302">
    <property type="component" value="Unassembled WGS sequence"/>
</dbReference>
<feature type="domain" description="VWFA" evidence="1">
    <location>
        <begin position="23"/>
        <end position="194"/>
    </location>
</feature>
<dbReference type="AlphaFoldDB" id="A0AAV3Y7L2"/>
<dbReference type="EMBL" id="BLXT01000600">
    <property type="protein sequence ID" value="GFN78781.1"/>
    <property type="molecule type" value="Genomic_DNA"/>
</dbReference>
<dbReference type="SUPFAM" id="SSF53300">
    <property type="entry name" value="vWA-like"/>
    <property type="match status" value="1"/>
</dbReference>
<dbReference type="InterPro" id="IPR036465">
    <property type="entry name" value="vWFA_dom_sf"/>
</dbReference>
<comment type="caution">
    <text evidence="2">The sequence shown here is derived from an EMBL/GenBank/DDBJ whole genome shotgun (WGS) entry which is preliminary data.</text>
</comment>
<name>A0AAV3Y7L2_9GAST</name>
<keyword evidence="2" id="KW-0176">Collagen</keyword>
<accession>A0AAV3Y7L2</accession>
<evidence type="ECO:0000259" key="1">
    <source>
        <dbReference type="PROSITE" id="PS50234"/>
    </source>
</evidence>
<proteinExistence type="predicted"/>
<dbReference type="InterPro" id="IPR050525">
    <property type="entry name" value="ECM_Assembly_Org"/>
</dbReference>
<dbReference type="InterPro" id="IPR002035">
    <property type="entry name" value="VWF_A"/>
</dbReference>
<evidence type="ECO:0000313" key="3">
    <source>
        <dbReference type="Proteomes" id="UP000735302"/>
    </source>
</evidence>
<dbReference type="PRINTS" id="PR00453">
    <property type="entry name" value="VWFADOMAIN"/>
</dbReference>
<dbReference type="Pfam" id="PF00092">
    <property type="entry name" value="VWA"/>
    <property type="match status" value="1"/>
</dbReference>
<dbReference type="PANTHER" id="PTHR24020">
    <property type="entry name" value="COLLAGEN ALPHA"/>
    <property type="match status" value="1"/>
</dbReference>
<keyword evidence="3" id="KW-1185">Reference proteome</keyword>
<gene>
    <name evidence="2" type="ORF">PoB_000528700</name>
</gene>
<dbReference type="GO" id="GO:0005581">
    <property type="term" value="C:collagen trimer"/>
    <property type="evidence" value="ECO:0007669"/>
    <property type="project" value="UniProtKB-KW"/>
</dbReference>
<dbReference type="PANTHER" id="PTHR24020:SF84">
    <property type="entry name" value="VWFA DOMAIN-CONTAINING PROTEIN"/>
    <property type="match status" value="1"/>
</dbReference>
<dbReference type="PROSITE" id="PS50234">
    <property type="entry name" value="VWFA"/>
    <property type="match status" value="1"/>
</dbReference>
<sequence length="353" mass="40422">MKHSMLWTYICSKYSACPGKEMDIFFLLDSSTSIWVVHHLEHLKFVRDLVQRLDVSSAYTRVGVLSFSDKPKNPSVLRLTGSRNVVEEINIDNLPYLTGLTYTDKAIRYVRQLSVFRTNTVKVMVVLTDGESRDRAATIKEAKLARRAGFYIFVVGIGIYTNAQEWRAIANDPDESFMWNLTNYQNLSNVANDLLHRVCYLAAINNTNLSKPHPERTKAELVKKRSAYVKDYYKKQKKILKKTKSGQAANKKIKWPLFDAMFSSKNSLSANLANYDIYELSNKISPQTIILVSTGKSDHLDSVAKALNVSNLHVEKFRPEIPIDEQHDTLAKIMKHICKGITEKYKFKHPRPN</sequence>